<dbReference type="Proteomes" id="UP000835206">
    <property type="component" value="Chromosome 3"/>
</dbReference>
<dbReference type="KEGG" id="bter:125387224"/>
<dbReference type="SUPFAM" id="SSF55486">
    <property type="entry name" value="Metalloproteases ('zincins'), catalytic domain"/>
    <property type="match status" value="1"/>
</dbReference>
<gene>
    <name evidence="2" type="primary">LOC125387224</name>
</gene>
<evidence type="ECO:0000313" key="1">
    <source>
        <dbReference type="Proteomes" id="UP000835206"/>
    </source>
</evidence>
<accession>A0A9C6WC35</accession>
<reference evidence="2" key="1">
    <citation type="submission" date="2025-08" db="UniProtKB">
        <authorList>
            <consortium name="RefSeq"/>
        </authorList>
    </citation>
    <scope>IDENTIFICATION</scope>
</reference>
<dbReference type="GeneID" id="125387224"/>
<keyword evidence="1" id="KW-1185">Reference proteome</keyword>
<organism evidence="1 2">
    <name type="scientific">Bombus terrestris</name>
    <name type="common">Buff-tailed bumblebee</name>
    <name type="synonym">Apis terrestris</name>
    <dbReference type="NCBI Taxonomy" id="30195"/>
    <lineage>
        <taxon>Eukaryota</taxon>
        <taxon>Metazoa</taxon>
        <taxon>Ecdysozoa</taxon>
        <taxon>Arthropoda</taxon>
        <taxon>Hexapoda</taxon>
        <taxon>Insecta</taxon>
        <taxon>Pterygota</taxon>
        <taxon>Neoptera</taxon>
        <taxon>Endopterygota</taxon>
        <taxon>Hymenoptera</taxon>
        <taxon>Apocrita</taxon>
        <taxon>Aculeata</taxon>
        <taxon>Apoidea</taxon>
        <taxon>Anthophila</taxon>
        <taxon>Apidae</taxon>
        <taxon>Bombus</taxon>
        <taxon>Bombus</taxon>
    </lineage>
</organism>
<name>A0A9C6WC35_BOMTE</name>
<dbReference type="AlphaFoldDB" id="A0A9C6WC35"/>
<dbReference type="RefSeq" id="XP_048270693.1">
    <property type="nucleotide sequence ID" value="XM_048414736.1"/>
</dbReference>
<evidence type="ECO:0000313" key="2">
    <source>
        <dbReference type="RefSeq" id="XP_048270693.1"/>
    </source>
</evidence>
<sequence>MLSCVLYKRENKRCDNQSEWISLIINPNLYKITNPEEIGYFSGPKWQRNRLSKKRPAAKDSPPRWLELGIAADYSVVDFHGIRVQQYILALLNIVSAIYMDPSLESNMILVIVRMILYAEKRDGMIDKMQRVPFC</sequence>
<proteinExistence type="predicted"/>
<dbReference type="GO" id="GO:0008237">
    <property type="term" value="F:metallopeptidase activity"/>
    <property type="evidence" value="ECO:0007669"/>
    <property type="project" value="InterPro"/>
</dbReference>
<dbReference type="OrthoDB" id="7609989at2759"/>
<protein>
    <submittedName>
        <fullName evidence="2">A disintegrin and metalloproteinase with thrombospondin motifs 15-like</fullName>
    </submittedName>
</protein>
<dbReference type="InterPro" id="IPR024079">
    <property type="entry name" value="MetalloPept_cat_dom_sf"/>
</dbReference>
<dbReference type="Gene3D" id="3.40.390.10">
    <property type="entry name" value="Collagenase (Catalytic Domain)"/>
    <property type="match status" value="1"/>
</dbReference>